<dbReference type="InterPro" id="IPR005467">
    <property type="entry name" value="His_kinase_dom"/>
</dbReference>
<comment type="caution">
    <text evidence="13">The sequence shown here is derived from an EMBL/GenBank/DDBJ whole genome shotgun (WGS) entry which is preliminary data.</text>
</comment>
<dbReference type="InterPro" id="IPR037006">
    <property type="entry name" value="CheA-like_homodim_sf"/>
</dbReference>
<dbReference type="FunFam" id="3.30.565.10:FF:000016">
    <property type="entry name" value="Chemotaxis protein CheA, putative"/>
    <property type="match status" value="1"/>
</dbReference>
<dbReference type="Pfam" id="PF02518">
    <property type="entry name" value="HATPase_c"/>
    <property type="match status" value="1"/>
</dbReference>
<dbReference type="EC" id="2.7.13.3" evidence="2"/>
<keyword evidence="8" id="KW-0547">Nucleotide-binding</keyword>
<proteinExistence type="predicted"/>
<evidence type="ECO:0000256" key="6">
    <source>
        <dbReference type="ARBA" id="ARBA00022679"/>
    </source>
</evidence>
<evidence type="ECO:0000256" key="8">
    <source>
        <dbReference type="ARBA" id="ARBA00022840"/>
    </source>
</evidence>
<dbReference type="InterPro" id="IPR036890">
    <property type="entry name" value="HATPase_C_sf"/>
</dbReference>
<dbReference type="Pfam" id="PF02895">
    <property type="entry name" value="H-kinase_dim"/>
    <property type="match status" value="1"/>
</dbReference>
<reference evidence="13 14" key="1">
    <citation type="submission" date="2018-04" db="EMBL/GenBank/DDBJ databases">
        <title>Genomic Encyclopedia of Type Strains, Phase III (KMG-III): the genomes of soil and plant-associated and newly described type strains.</title>
        <authorList>
            <person name="Whitman W."/>
        </authorList>
    </citation>
    <scope>NUCLEOTIDE SEQUENCE [LARGE SCALE GENOMIC DNA]</scope>
    <source>
        <strain evidence="13 14">KA25</strain>
    </source>
</reference>
<dbReference type="SUPFAM" id="SSF47384">
    <property type="entry name" value="Homodimeric domain of signal transducing histidine kinase"/>
    <property type="match status" value="1"/>
</dbReference>
<dbReference type="GO" id="GO:0005737">
    <property type="term" value="C:cytoplasm"/>
    <property type="evidence" value="ECO:0007669"/>
    <property type="project" value="InterPro"/>
</dbReference>
<keyword evidence="5" id="KW-0597">Phosphoprotein</keyword>
<dbReference type="InterPro" id="IPR036097">
    <property type="entry name" value="HisK_dim/P_sf"/>
</dbReference>
<evidence type="ECO:0000259" key="12">
    <source>
        <dbReference type="PROSITE" id="PS50851"/>
    </source>
</evidence>
<dbReference type="PRINTS" id="PR00344">
    <property type="entry name" value="BCTRLSENSOR"/>
</dbReference>
<dbReference type="EMBL" id="QAOT01000002">
    <property type="protein sequence ID" value="PTR20443.1"/>
    <property type="molecule type" value="Genomic_DNA"/>
</dbReference>
<evidence type="ECO:0000313" key="14">
    <source>
        <dbReference type="Proteomes" id="UP000244060"/>
    </source>
</evidence>
<dbReference type="PROSITE" id="PS50851">
    <property type="entry name" value="CHEW"/>
    <property type="match status" value="1"/>
</dbReference>
<sequence>MSAMTETGADGGLMRVSSDKISRLMDLVGELSLSVAETVHSPDLAGLELTSFDAAVHRLTMIVREVQDAATELRLVPVEEVFKRLRRMVRELERQTGKKIEMVLEGEETAIDKLVADQLYDPLLHVVRNSADHGLESPAERLAAGKPETGRITLSAAQVGSEVRITVADDGRGLSRDKILKRARERGLFGPDEEPEPSVLWKVIFQPGFSTAEAVTNLSGRGVGMDVLNTTMTALRGRIGVESAAGAGSEVSLHIPVSLAFLDCIILRLGQRLYALPIDVVSEIVQPAPADVMGVGAAGGSEMLRLRGRWIPVCRLEKFYDEPTAGLPPLSSQVLAVVGTASGAIAVPVDEVLDRQQVVMKPLTGRLARVRASWGCALLGTGEVALVLDGNRLAGGGGA</sequence>
<dbReference type="InterPro" id="IPR051315">
    <property type="entry name" value="Bact_Chemotaxis_CheA"/>
</dbReference>
<dbReference type="InterPro" id="IPR004105">
    <property type="entry name" value="CheA-like_dim"/>
</dbReference>
<dbReference type="SMART" id="SM00260">
    <property type="entry name" value="CheW"/>
    <property type="match status" value="1"/>
</dbReference>
<evidence type="ECO:0000256" key="4">
    <source>
        <dbReference type="ARBA" id="ARBA00022500"/>
    </source>
</evidence>
<keyword evidence="7 13" id="KW-0418">Kinase</keyword>
<evidence type="ECO:0000256" key="5">
    <source>
        <dbReference type="ARBA" id="ARBA00022553"/>
    </source>
</evidence>
<name>A0A2T5KDE3_9RHOB</name>
<dbReference type="SUPFAM" id="SSF50341">
    <property type="entry name" value="CheW-like"/>
    <property type="match status" value="1"/>
</dbReference>
<dbReference type="Gene3D" id="1.10.287.560">
    <property type="entry name" value="Histidine kinase CheA-like, homodimeric domain"/>
    <property type="match status" value="1"/>
</dbReference>
<dbReference type="RefSeq" id="WP_108220239.1">
    <property type="nucleotide sequence ID" value="NZ_CP090021.1"/>
</dbReference>
<evidence type="ECO:0000256" key="9">
    <source>
        <dbReference type="ARBA" id="ARBA00023012"/>
    </source>
</evidence>
<dbReference type="InterPro" id="IPR003594">
    <property type="entry name" value="HATPase_dom"/>
</dbReference>
<evidence type="ECO:0000256" key="3">
    <source>
        <dbReference type="ARBA" id="ARBA00021495"/>
    </source>
</evidence>
<protein>
    <recommendedName>
        <fullName evidence="3">Chemotaxis protein CheA</fullName>
        <ecNumber evidence="2">2.7.13.3</ecNumber>
    </recommendedName>
</protein>
<dbReference type="AlphaFoldDB" id="A0A2T5KDE3"/>
<dbReference type="Gene3D" id="3.30.565.10">
    <property type="entry name" value="Histidine kinase-like ATPase, C-terminal domain"/>
    <property type="match status" value="1"/>
</dbReference>
<dbReference type="OrthoDB" id="9803176at2"/>
<dbReference type="SUPFAM" id="SSF55874">
    <property type="entry name" value="ATPase domain of HSP90 chaperone/DNA topoisomerase II/histidine kinase"/>
    <property type="match status" value="1"/>
</dbReference>
<dbReference type="GO" id="GO:0000155">
    <property type="term" value="F:phosphorelay sensor kinase activity"/>
    <property type="evidence" value="ECO:0007669"/>
    <property type="project" value="InterPro"/>
</dbReference>
<dbReference type="Gene3D" id="2.30.30.40">
    <property type="entry name" value="SH3 Domains"/>
    <property type="match status" value="1"/>
</dbReference>
<dbReference type="InterPro" id="IPR036061">
    <property type="entry name" value="CheW-like_dom_sf"/>
</dbReference>
<evidence type="ECO:0000256" key="7">
    <source>
        <dbReference type="ARBA" id="ARBA00022777"/>
    </source>
</evidence>
<dbReference type="GO" id="GO:0005524">
    <property type="term" value="F:ATP binding"/>
    <property type="evidence" value="ECO:0007669"/>
    <property type="project" value="UniProtKB-KW"/>
</dbReference>
<dbReference type="PANTHER" id="PTHR43395">
    <property type="entry name" value="SENSOR HISTIDINE KINASE CHEA"/>
    <property type="match status" value="1"/>
</dbReference>
<gene>
    <name evidence="13" type="ORF">C8J28_102208</name>
</gene>
<keyword evidence="8" id="KW-0067">ATP-binding</keyword>
<comment type="function">
    <text evidence="10">Involved in the transmission of sensory signals from the chemoreceptors to the flagellar motors. CheA is autophosphorylated; it can transfer its phosphate group to either CheB or CheY.</text>
</comment>
<dbReference type="SMART" id="SM00387">
    <property type="entry name" value="HATPase_c"/>
    <property type="match status" value="1"/>
</dbReference>
<feature type="domain" description="Histidine kinase" evidence="11">
    <location>
        <begin position="56"/>
        <end position="259"/>
    </location>
</feature>
<dbReference type="PANTHER" id="PTHR43395:SF10">
    <property type="entry name" value="CHEMOTAXIS PROTEIN CHEA"/>
    <property type="match status" value="1"/>
</dbReference>
<keyword evidence="6" id="KW-0808">Transferase</keyword>
<evidence type="ECO:0000313" key="13">
    <source>
        <dbReference type="EMBL" id="PTR20443.1"/>
    </source>
</evidence>
<accession>A0A2T5KDE3</accession>
<keyword evidence="4" id="KW-0145">Chemotaxis</keyword>
<evidence type="ECO:0000256" key="2">
    <source>
        <dbReference type="ARBA" id="ARBA00012438"/>
    </source>
</evidence>
<dbReference type="PROSITE" id="PS50109">
    <property type="entry name" value="HIS_KIN"/>
    <property type="match status" value="1"/>
</dbReference>
<dbReference type="InterPro" id="IPR004358">
    <property type="entry name" value="Sig_transdc_His_kin-like_C"/>
</dbReference>
<organism evidence="13 14">
    <name type="scientific">Cereibacter azotoformans</name>
    <dbReference type="NCBI Taxonomy" id="43057"/>
    <lineage>
        <taxon>Bacteria</taxon>
        <taxon>Pseudomonadati</taxon>
        <taxon>Pseudomonadota</taxon>
        <taxon>Alphaproteobacteria</taxon>
        <taxon>Rhodobacterales</taxon>
        <taxon>Paracoccaceae</taxon>
        <taxon>Cereibacter</taxon>
    </lineage>
</organism>
<evidence type="ECO:0000256" key="1">
    <source>
        <dbReference type="ARBA" id="ARBA00000085"/>
    </source>
</evidence>
<evidence type="ECO:0000256" key="10">
    <source>
        <dbReference type="ARBA" id="ARBA00035100"/>
    </source>
</evidence>
<keyword evidence="14" id="KW-1185">Reference proteome</keyword>
<feature type="domain" description="CheW-like" evidence="12">
    <location>
        <begin position="261"/>
        <end position="399"/>
    </location>
</feature>
<evidence type="ECO:0000259" key="11">
    <source>
        <dbReference type="PROSITE" id="PS50109"/>
    </source>
</evidence>
<dbReference type="InterPro" id="IPR002545">
    <property type="entry name" value="CheW-lke_dom"/>
</dbReference>
<dbReference type="Pfam" id="PF01584">
    <property type="entry name" value="CheW"/>
    <property type="match status" value="1"/>
</dbReference>
<keyword evidence="9" id="KW-0902">Two-component regulatory system</keyword>
<dbReference type="Proteomes" id="UP000244060">
    <property type="component" value="Unassembled WGS sequence"/>
</dbReference>
<dbReference type="SMART" id="SM01231">
    <property type="entry name" value="H-kinase_dim"/>
    <property type="match status" value="1"/>
</dbReference>
<comment type="catalytic activity">
    <reaction evidence="1">
        <text>ATP + protein L-histidine = ADP + protein N-phospho-L-histidine.</text>
        <dbReference type="EC" id="2.7.13.3"/>
    </reaction>
</comment>
<dbReference type="GO" id="GO:0006935">
    <property type="term" value="P:chemotaxis"/>
    <property type="evidence" value="ECO:0007669"/>
    <property type="project" value="UniProtKB-KW"/>
</dbReference>